<feature type="transmembrane region" description="Helical" evidence="6">
    <location>
        <begin position="407"/>
        <end position="426"/>
    </location>
</feature>
<dbReference type="AlphaFoldDB" id="A0A1D8B1V3"/>
<dbReference type="OrthoDB" id="9787026at2"/>
<dbReference type="InterPro" id="IPR020846">
    <property type="entry name" value="MFS_dom"/>
</dbReference>
<dbReference type="GO" id="GO:0022857">
    <property type="term" value="F:transmembrane transporter activity"/>
    <property type="evidence" value="ECO:0007669"/>
    <property type="project" value="InterPro"/>
</dbReference>
<keyword evidence="5 6" id="KW-0472">Membrane</keyword>
<evidence type="ECO:0000256" key="3">
    <source>
        <dbReference type="ARBA" id="ARBA00022692"/>
    </source>
</evidence>
<evidence type="ECO:0000313" key="9">
    <source>
        <dbReference type="Proteomes" id="UP000095214"/>
    </source>
</evidence>
<reference evidence="8 9" key="1">
    <citation type="submission" date="2016-09" db="EMBL/GenBank/DDBJ databases">
        <title>Complete genome sequence of Actinomyces hongkongensis HKU8.</title>
        <authorList>
            <person name="Gao Y.-X."/>
            <person name="Zhou Y.-Y."/>
            <person name="Xie Y."/>
            <person name="Wang M."/>
            <person name="Wang S.-J."/>
            <person name="Shen S.-G."/>
        </authorList>
    </citation>
    <scope>NUCLEOTIDE SEQUENCE [LARGE SCALE GENOMIC DNA]</scope>
    <source>
        <strain evidence="8 9">HKU8</strain>
    </source>
</reference>
<dbReference type="KEGG" id="phon:BH719_03980"/>
<organism evidence="8 9">
    <name type="scientific">Pauljensenia hongkongensis</name>
    <dbReference type="NCBI Taxonomy" id="178339"/>
    <lineage>
        <taxon>Bacteria</taxon>
        <taxon>Bacillati</taxon>
        <taxon>Actinomycetota</taxon>
        <taxon>Actinomycetes</taxon>
        <taxon>Actinomycetales</taxon>
        <taxon>Actinomycetaceae</taxon>
        <taxon>Pauljensenia</taxon>
    </lineage>
</organism>
<feature type="transmembrane region" description="Helical" evidence="6">
    <location>
        <begin position="147"/>
        <end position="169"/>
    </location>
</feature>
<keyword evidence="4 6" id="KW-1133">Transmembrane helix</keyword>
<name>A0A1D8B1V3_9ACTO</name>
<proteinExistence type="predicted"/>
<evidence type="ECO:0000256" key="4">
    <source>
        <dbReference type="ARBA" id="ARBA00022989"/>
    </source>
</evidence>
<feature type="transmembrane region" description="Helical" evidence="6">
    <location>
        <begin position="285"/>
        <end position="307"/>
    </location>
</feature>
<dbReference type="PANTHER" id="PTHR48020">
    <property type="entry name" value="PROTON MYO-INOSITOL COTRANSPORTER"/>
    <property type="match status" value="1"/>
</dbReference>
<gene>
    <name evidence="8" type="ORF">BH719_03980</name>
</gene>
<feature type="transmembrane region" description="Helical" evidence="6">
    <location>
        <begin position="22"/>
        <end position="45"/>
    </location>
</feature>
<keyword evidence="9" id="KW-1185">Reference proteome</keyword>
<dbReference type="STRING" id="178339.BH719_03980"/>
<dbReference type="PROSITE" id="PS50850">
    <property type="entry name" value="MFS"/>
    <property type="match status" value="1"/>
</dbReference>
<sequence>MADDNNVIDLEDLELTPLLKRVIVFSSGGPFLEGYVLSIIGVAMLKMGTELNLDAHWQGMLGVASLVGLFLGASVGGWLTDMIGRRKMFVIDLVVIAVLSLLCALVQEPVSLLALRFLVGVAVGADYPIATSMIAEFSPRKYRAGAMGVIAAAWYLGANVAALVGFALYNTPNGWRYMLASSAIPCVLILVGRWDIPESPRWLVSKGRAEEAQAIVHKTLGANVRLPVAEEAAKTSVMKILRGVYLRRIIFIGVIWLCQAIPMFAFYTFGQQIIGGAIGMDNERYALLVELLIGTFFMLGTFPAMYLCERIGRRPLIIACFAGMTVALAVVGFFPGAGVGLVLGCLIAYALLAGGPGNLEWLYPNELFPTEVRATAMGFAMSLSRIGTVVSLYILPAFMAAHGFAKTMLAGAAISVLGTVVSVIWAPETRGYTLAETGSVDFKGR</sequence>
<dbReference type="RefSeq" id="WP_009743468.1">
    <property type="nucleotide sequence ID" value="NZ_CP017298.1"/>
</dbReference>
<dbReference type="Pfam" id="PF00083">
    <property type="entry name" value="Sugar_tr"/>
    <property type="match status" value="1"/>
</dbReference>
<keyword evidence="3 6" id="KW-0812">Transmembrane</keyword>
<protein>
    <submittedName>
        <fullName evidence="8">Metabolite transporter</fullName>
    </submittedName>
</protein>
<accession>A0A1D8B1V3</accession>
<dbReference type="CDD" id="cd17316">
    <property type="entry name" value="MFS_SV2_like"/>
    <property type="match status" value="1"/>
</dbReference>
<evidence type="ECO:0000256" key="2">
    <source>
        <dbReference type="ARBA" id="ARBA00022448"/>
    </source>
</evidence>
<dbReference type="Proteomes" id="UP000095214">
    <property type="component" value="Chromosome"/>
</dbReference>
<feature type="domain" description="Major facilitator superfamily (MFS) profile" evidence="7">
    <location>
        <begin position="22"/>
        <end position="430"/>
    </location>
</feature>
<dbReference type="InterPro" id="IPR036259">
    <property type="entry name" value="MFS_trans_sf"/>
</dbReference>
<feature type="transmembrane region" description="Helical" evidence="6">
    <location>
        <begin position="89"/>
        <end position="107"/>
    </location>
</feature>
<dbReference type="GO" id="GO:0005886">
    <property type="term" value="C:plasma membrane"/>
    <property type="evidence" value="ECO:0007669"/>
    <property type="project" value="UniProtKB-SubCell"/>
</dbReference>
<evidence type="ECO:0000259" key="7">
    <source>
        <dbReference type="PROSITE" id="PS50850"/>
    </source>
</evidence>
<evidence type="ECO:0000313" key="8">
    <source>
        <dbReference type="EMBL" id="AOS47117.1"/>
    </source>
</evidence>
<dbReference type="PANTHER" id="PTHR48020:SF12">
    <property type="entry name" value="PROTON MYO-INOSITOL COTRANSPORTER"/>
    <property type="match status" value="1"/>
</dbReference>
<dbReference type="SUPFAM" id="SSF103473">
    <property type="entry name" value="MFS general substrate transporter"/>
    <property type="match status" value="1"/>
</dbReference>
<dbReference type="EMBL" id="CP017298">
    <property type="protein sequence ID" value="AOS47117.1"/>
    <property type="molecule type" value="Genomic_DNA"/>
</dbReference>
<evidence type="ECO:0000256" key="6">
    <source>
        <dbReference type="SAM" id="Phobius"/>
    </source>
</evidence>
<feature type="transmembrane region" description="Helical" evidence="6">
    <location>
        <begin position="249"/>
        <end position="270"/>
    </location>
</feature>
<dbReference type="Gene3D" id="1.20.1250.20">
    <property type="entry name" value="MFS general substrate transporter like domains"/>
    <property type="match status" value="1"/>
</dbReference>
<comment type="subcellular location">
    <subcellularLocation>
        <location evidence="1">Cell membrane</location>
        <topology evidence="1">Multi-pass membrane protein</topology>
    </subcellularLocation>
</comment>
<dbReference type="InterPro" id="IPR050814">
    <property type="entry name" value="Myo-inositol_Transporter"/>
</dbReference>
<feature type="transmembrane region" description="Helical" evidence="6">
    <location>
        <begin position="57"/>
        <end position="77"/>
    </location>
</feature>
<evidence type="ECO:0000256" key="1">
    <source>
        <dbReference type="ARBA" id="ARBA00004651"/>
    </source>
</evidence>
<feature type="transmembrane region" description="Helical" evidence="6">
    <location>
        <begin position="113"/>
        <end position="135"/>
    </location>
</feature>
<feature type="transmembrane region" description="Helical" evidence="6">
    <location>
        <begin position="319"/>
        <end position="352"/>
    </location>
</feature>
<dbReference type="InterPro" id="IPR005828">
    <property type="entry name" value="MFS_sugar_transport-like"/>
</dbReference>
<keyword evidence="2" id="KW-0813">Transport</keyword>
<evidence type="ECO:0000256" key="5">
    <source>
        <dbReference type="ARBA" id="ARBA00023136"/>
    </source>
</evidence>
<feature type="transmembrane region" description="Helical" evidence="6">
    <location>
        <begin position="372"/>
        <end position="395"/>
    </location>
</feature>